<evidence type="ECO:0000313" key="7">
    <source>
        <dbReference type="EMBL" id="KAJ3055373.1"/>
    </source>
</evidence>
<evidence type="ECO:0000259" key="6">
    <source>
        <dbReference type="Pfam" id="PF23138"/>
    </source>
</evidence>
<feature type="domain" description="LisH" evidence="5">
    <location>
        <begin position="1081"/>
        <end position="1138"/>
    </location>
</feature>
<feature type="region of interest" description="Disordered" evidence="4">
    <location>
        <begin position="1206"/>
        <end position="1343"/>
    </location>
</feature>
<comment type="subcellular location">
    <subcellularLocation>
        <location evidence="1">Cytoplasm</location>
        <location evidence="1">Cytoskeleton</location>
        <location evidence="1">Cilium basal body</location>
    </subcellularLocation>
</comment>
<dbReference type="InterPro" id="IPR009072">
    <property type="entry name" value="Histone-fold"/>
</dbReference>
<feature type="compositionally biased region" description="Basic and acidic residues" evidence="4">
    <location>
        <begin position="798"/>
        <end position="815"/>
    </location>
</feature>
<dbReference type="InterPro" id="IPR056327">
    <property type="entry name" value="ARMC9_CTLH-like_dom"/>
</dbReference>
<keyword evidence="2" id="KW-0970">Cilium biogenesis/degradation</keyword>
<feature type="compositionally biased region" description="Polar residues" evidence="4">
    <location>
        <begin position="840"/>
        <end position="851"/>
    </location>
</feature>
<keyword evidence="8" id="KW-1185">Reference proteome</keyword>
<evidence type="ECO:0000256" key="2">
    <source>
        <dbReference type="ARBA" id="ARBA00022794"/>
    </source>
</evidence>
<dbReference type="PANTHER" id="PTHR14881">
    <property type="entry name" value="LISH DOMAIN-CONTAINING PROTEIN ARMC9"/>
    <property type="match status" value="1"/>
</dbReference>
<feature type="region of interest" description="Disordered" evidence="4">
    <location>
        <begin position="211"/>
        <end position="243"/>
    </location>
</feature>
<keyword evidence="3" id="KW-0966">Cell projection</keyword>
<feature type="region of interest" description="Disordered" evidence="4">
    <location>
        <begin position="154"/>
        <end position="177"/>
    </location>
</feature>
<evidence type="ECO:0000313" key="8">
    <source>
        <dbReference type="Proteomes" id="UP001212841"/>
    </source>
</evidence>
<dbReference type="Gene3D" id="1.25.10.10">
    <property type="entry name" value="Leucine-rich Repeat Variant"/>
    <property type="match status" value="1"/>
</dbReference>
<feature type="domain" description="LisH" evidence="5">
    <location>
        <begin position="1000"/>
        <end position="1064"/>
    </location>
</feature>
<dbReference type="GO" id="GO:0097542">
    <property type="term" value="C:ciliary tip"/>
    <property type="evidence" value="ECO:0007669"/>
    <property type="project" value="TreeGrafter"/>
</dbReference>
<dbReference type="SUPFAM" id="SSF48371">
    <property type="entry name" value="ARM repeat"/>
    <property type="match status" value="1"/>
</dbReference>
<sequence length="1343" mass="149306">MPLTVDTIPSPISPPSAADNCLHSLTFNRPSLQQTPATLGDDIAYRRIASQLRLKTAWDAIFEKYSREFEDSDEIDMVTGEIVVDKGWLRKTPIKPFAGANLAEDDDDTCGDVDGLSGDERDEVDDDDAFENLLTPIASRSATHFHIRASFTPAQFSTPTPAPRTIRTSTRPSLHTSYQTPLELAPVSNVRLFNTTDPLLDPLTVLLDDPKPDQLAESFPPKSARSTAARRKGGVDSIKRKHGSRGDTLIRGLLMPKAGGIVKATPKTSALAVQNGMKRAMSAPAGRVKVSDTAMRGGKGILTVGAGNSRTSASIGEIPALHLDTASPTVRAAKVVAIRKSNQMITARYRKRILTSTDVGVMAWQPEVTDESSRSIPPTIINIHEAVTRERREIRNSVEVVLESRVGIDGFGLFAKQNLGSPVAIANSEGRPEDMTPTTLLSRPVENDRYASHTHDWHANSFDANMNSQQDVVPDSADEAEQLPFATSGCSCRFYFPRKMALDTETEERVNELIRGYLHAAHYPTTIHAFDTECERKGIGGGSYRTVSREVQDQTMHAFRTGDRATFFELWDKHFIHENREHGYQKNRTNSDVDALDDDPTLAKLEFLCSIYFAVIALLPGVDEEVAKSNPTTDTMPHFKHYLETRGSDICNKTSQFLPFYALPYVPDPRTHPAFGEVFEERWWRGIDERVRGVVCGGSGKGVGLGLKLVEQLRLAEDCRASKDQLVHMRNHLHHIEDSEREWAIKHRSLQTDYHNLITIASELVQTLAACINGEEITTAYLSSICERLALFKRSHNKRQDDYSDKHASDARTLEQRSSPSKSLATPPQTSRPPLPQQHIPPSSDSQHSKLEQSLNYSAIRRTLNSMGTDQMAVRERGLLVQALRMRLGHARSSTERREILSTYVANDFLGVRENKSLLNKFLQNSTPIIQEQTVKLINMMASDCIGREYLLTPDHTPMLVAQLVENMKAEDRDSIYRQNLLGGLQKLSLRRNAQSAMNELHVVSYLHDILEDLDSLSEYSIQYGTALFMNLCLRTAGKKQCAKSPGRTLKILTELMEHENLQVGFQGLLHPVDMSEHNAVSDRQVKTYVNGTLYSILTESVIREQARALGMGDMLRYVRDMSDEQLVKQINFVIEQLESDEEPDVSDTVSEDGEEQDYEEEEDEQDNSEEEEADDLVPLYPNELAGDELLAARFRSNAAFRPPAKPLVQANPLRATPLPSRPSNGLPTTVEDLRRPVTPHSRSNTPIPAPAPVRGPAPLARRLAPSASRGVTPSPMPDTQMDNTEREGRAGGMAGGKKAQAMSSVPDHPERQSQNESPKPRVKPQKTIPKKGIKVEELSPAE</sequence>
<dbReference type="InterPro" id="IPR048959">
    <property type="entry name" value="ARMC9_ARM_dom"/>
</dbReference>
<dbReference type="GO" id="GO:0042393">
    <property type="term" value="F:histone binding"/>
    <property type="evidence" value="ECO:0007669"/>
    <property type="project" value="InterPro"/>
</dbReference>
<feature type="compositionally biased region" description="Basic and acidic residues" evidence="4">
    <location>
        <begin position="1334"/>
        <end position="1343"/>
    </location>
</feature>
<feature type="compositionally biased region" description="Polar residues" evidence="4">
    <location>
        <begin position="816"/>
        <end position="829"/>
    </location>
</feature>
<comment type="caution">
    <text evidence="7">The sequence shown here is derived from an EMBL/GenBank/DDBJ whole genome shotgun (WGS) entry which is preliminary data.</text>
</comment>
<dbReference type="InterPro" id="IPR040369">
    <property type="entry name" value="ARMC9"/>
</dbReference>
<dbReference type="Pfam" id="PF23138">
    <property type="entry name" value="CTLH_Armc9"/>
    <property type="match status" value="1"/>
</dbReference>
<dbReference type="InterPro" id="IPR016024">
    <property type="entry name" value="ARM-type_fold"/>
</dbReference>
<dbReference type="PANTHER" id="PTHR14881:SF4">
    <property type="entry name" value="LISH DOMAIN-CONTAINING PROTEIN ARMC9"/>
    <property type="match status" value="1"/>
</dbReference>
<dbReference type="Gene3D" id="1.10.20.10">
    <property type="entry name" value="Histone, subunit A"/>
    <property type="match status" value="1"/>
</dbReference>
<dbReference type="Pfam" id="PF10384">
    <property type="entry name" value="Scm3"/>
    <property type="match status" value="1"/>
</dbReference>
<organism evidence="7 8">
    <name type="scientific">Rhizophlyctis rosea</name>
    <dbReference type="NCBI Taxonomy" id="64517"/>
    <lineage>
        <taxon>Eukaryota</taxon>
        <taxon>Fungi</taxon>
        <taxon>Fungi incertae sedis</taxon>
        <taxon>Chytridiomycota</taxon>
        <taxon>Chytridiomycota incertae sedis</taxon>
        <taxon>Chytridiomycetes</taxon>
        <taxon>Rhizophlyctidales</taxon>
        <taxon>Rhizophlyctidaceae</taxon>
        <taxon>Rhizophlyctis</taxon>
    </lineage>
</organism>
<dbReference type="GO" id="GO:0005634">
    <property type="term" value="C:nucleus"/>
    <property type="evidence" value="ECO:0007669"/>
    <property type="project" value="InterPro"/>
</dbReference>
<evidence type="ECO:0000256" key="4">
    <source>
        <dbReference type="SAM" id="MobiDB-lite"/>
    </source>
</evidence>
<reference evidence="7" key="1">
    <citation type="submission" date="2020-05" db="EMBL/GenBank/DDBJ databases">
        <title>Phylogenomic resolution of chytrid fungi.</title>
        <authorList>
            <person name="Stajich J.E."/>
            <person name="Amses K."/>
            <person name="Simmons R."/>
            <person name="Seto K."/>
            <person name="Myers J."/>
            <person name="Bonds A."/>
            <person name="Quandt C.A."/>
            <person name="Barry K."/>
            <person name="Liu P."/>
            <person name="Grigoriev I."/>
            <person name="Longcore J.E."/>
            <person name="James T.Y."/>
        </authorList>
    </citation>
    <scope>NUCLEOTIDE SEQUENCE</scope>
    <source>
        <strain evidence="7">JEL0318</strain>
    </source>
</reference>
<dbReference type="InterPro" id="IPR018465">
    <property type="entry name" value="Scm3/HJURP"/>
</dbReference>
<feature type="domain" description="ARMC9 CTLH-like" evidence="6">
    <location>
        <begin position="550"/>
        <end position="693"/>
    </location>
</feature>
<dbReference type="InterPro" id="IPR011989">
    <property type="entry name" value="ARM-like"/>
</dbReference>
<gene>
    <name evidence="7" type="primary">ARMC9</name>
    <name evidence="7" type="ORF">HK097_010718</name>
</gene>
<name>A0AAD5X7D5_9FUNG</name>
<feature type="compositionally biased region" description="Basic residues" evidence="4">
    <location>
        <begin position="1321"/>
        <end position="1333"/>
    </location>
</feature>
<proteinExistence type="predicted"/>
<accession>A0AAD5X7D5</accession>
<dbReference type="GO" id="GO:0046982">
    <property type="term" value="F:protein heterodimerization activity"/>
    <property type="evidence" value="ECO:0007669"/>
    <property type="project" value="InterPro"/>
</dbReference>
<dbReference type="GO" id="GO:0060271">
    <property type="term" value="P:cilium assembly"/>
    <property type="evidence" value="ECO:0007669"/>
    <property type="project" value="InterPro"/>
</dbReference>
<evidence type="ECO:0000259" key="5">
    <source>
        <dbReference type="Pfam" id="PF21050"/>
    </source>
</evidence>
<dbReference type="GO" id="GO:0036064">
    <property type="term" value="C:ciliary basal body"/>
    <property type="evidence" value="ECO:0007669"/>
    <property type="project" value="InterPro"/>
</dbReference>
<dbReference type="GO" id="GO:0005814">
    <property type="term" value="C:centriole"/>
    <property type="evidence" value="ECO:0007669"/>
    <property type="project" value="TreeGrafter"/>
</dbReference>
<evidence type="ECO:0000256" key="1">
    <source>
        <dbReference type="ARBA" id="ARBA00004120"/>
    </source>
</evidence>
<feature type="region of interest" description="Disordered" evidence="4">
    <location>
        <begin position="797"/>
        <end position="851"/>
    </location>
</feature>
<evidence type="ECO:0000256" key="3">
    <source>
        <dbReference type="ARBA" id="ARBA00023273"/>
    </source>
</evidence>
<dbReference type="Pfam" id="PF21050">
    <property type="entry name" value="ARMC9_ARM"/>
    <property type="match status" value="2"/>
</dbReference>
<dbReference type="EMBL" id="JADGJD010000082">
    <property type="protein sequence ID" value="KAJ3055373.1"/>
    <property type="molecule type" value="Genomic_DNA"/>
</dbReference>
<protein>
    <submittedName>
        <fullName evidence="7">LisH domain-containing protein armc9</fullName>
    </submittedName>
</protein>
<dbReference type="Proteomes" id="UP001212841">
    <property type="component" value="Unassembled WGS sequence"/>
</dbReference>
<feature type="compositionally biased region" description="Acidic residues" evidence="4">
    <location>
        <begin position="1138"/>
        <end position="1176"/>
    </location>
</feature>
<feature type="compositionally biased region" description="Low complexity" evidence="4">
    <location>
        <begin position="1257"/>
        <end position="1271"/>
    </location>
</feature>
<feature type="compositionally biased region" description="Polar residues" evidence="4">
    <location>
        <begin position="166"/>
        <end position="177"/>
    </location>
</feature>
<feature type="region of interest" description="Disordered" evidence="4">
    <location>
        <begin position="1138"/>
        <end position="1180"/>
    </location>
</feature>